<evidence type="ECO:0000256" key="5">
    <source>
        <dbReference type="SAM" id="MobiDB-lite"/>
    </source>
</evidence>
<dbReference type="PANTHER" id="PTHR43817">
    <property type="entry name" value="GLYCOSYL HYDROLASE"/>
    <property type="match status" value="1"/>
</dbReference>
<evidence type="ECO:0000256" key="4">
    <source>
        <dbReference type="ARBA" id="ARBA00023295"/>
    </source>
</evidence>
<dbReference type="SUPFAM" id="SSF75005">
    <property type="entry name" value="Arabinanase/levansucrase/invertase"/>
    <property type="match status" value="1"/>
</dbReference>
<dbReference type="PANTHER" id="PTHR43817:SF1">
    <property type="entry name" value="HYDROLASE, FAMILY 43, PUTATIVE (AFU_ORTHOLOGUE AFUA_3G01660)-RELATED"/>
    <property type="match status" value="1"/>
</dbReference>
<dbReference type="InterPro" id="IPR023296">
    <property type="entry name" value="Glyco_hydro_beta-prop_sf"/>
</dbReference>
<comment type="caution">
    <text evidence="7">The sequence shown here is derived from an EMBL/GenBank/DDBJ whole genome shotgun (WGS) entry which is preliminary data.</text>
</comment>
<dbReference type="Pfam" id="PF19077">
    <property type="entry name" value="Big_13"/>
    <property type="match status" value="1"/>
</dbReference>
<sequence>MRGPESDLTQCGAPMLRVPRSLAAVLAALALVLCGLTVPATADPGVVVYVDAASGDDSAPGTDPSAPVQSLDQALATAASNGGRVVLMGDYPLDATIVEPAHTEPILVTSTDGEQTFPGRLVFGDTPFIEYNLTGPTTFADLIVVTSQWSVFAANWNPITFGEGVTMVSTPRPNVRQVFVVGGYHGPSAEDTVLDADSHITIDSGTFYKVAGFSRGRGVGTQTYTGTSHITINGGVIQEVFGASLENHYSGSTEITMTGGRVGALHTAGDVTRYIVGSATVDLTGGNINTIDINNVVEDVDLTLDGVTWGAIQAANAWGGEGRHQQILAFAPVRTVHFAGQYYTAEQVAALKEIFDVLVNTADVRVSAGGDGTECSAQNPCGSLETALGLLAADGGAITISGDVAWDVDPATLADGAGRVSFVGDGSGSITFPADVELTIARDVTFSSLELANAGSLALLADGVDLTIGAGVSVADGSQVSVAGISDGASVSIGSGEFARVVGITGLTGDFGGTTDVTIAGGAVEHVWAGTDQPYAVAGARVTIAGGEVGTLTSSEGRVTETVMARLLEGSVQDALLERADGEVRMRLGATEIGAISIAGWSASDGAARVLVRLPDADQGVLDQIAGAFDGVTDDEVVYLSAGGDGDGSSPTHAVGDLSTAIAALSGDGRVVVTDQYTAEEGYDVDDHSAHVVLTTHDGDIDFAADGGALQIEGALRLGGPTTFENLLLQSPALDGTIYGMGHPLIIGAAVETEFTRRGETYLTIVGGSNDAVPAPVTSVTVEGGRWAGLRGGSDNTEATTTDADVTVQIDGGTFSGPVVLGHRGDATGAIEATINGGTFIQGLYAVLEGDGSDYAADYDVDLTLNGGEFWSTIAPARSRSTELSGTYDLTVTGGDFGHLTDLLGPDAFAGNMTSALHVESAIADAAPEGELTFTNPLVRAADPYMFTHDGQYYFLATSGTTMALHKVANPSDLSESVGSVIFAPENMINLWSPEIHHLTAEDVGEENAGWYLYLSATDPGDPAAEGQRQYVLKALDGDDLLGRWGNPVTGEVNVPQRITSENDPDFNTDEFVAGISYMRVAGETFITYVVEDGRGTADFHQTINMTRIANPWTFTGDPSIITRSEYDWEMHGYAQSTSDPNMWWPKVVEGGTAVYGDDGEVFLAYSASGYWTIYYAIGYLTYVGGDPMDASSWVKNPTPIMSLNSEVTGTGTGPNFVDHEGTSWFTFQARPGPDTQTARHAFIEPYVADADGLSIGDGSGHPAPLSTEYTMSVNPIPLSEKISGFTPADDVRPEVSLTSPSSAGPMSTIEIEVEATDNVGLDRIVANVYTGGELVQSTQSAVDGTTSATHTASVSLPDGEYTIRYNAHDLAGNLSRTSTFDITVDTTAPTVTVKEGPQFTVEGEDGYERVSYKLYDAGRIARAVLNGTVIDLVDNTWSDVNFLEPGVAGAVEGENTLLVYDVAGNAETITFRLG</sequence>
<comment type="similarity">
    <text evidence="1">Belongs to the glycosyl hydrolase 43 family.</text>
</comment>
<evidence type="ECO:0000256" key="1">
    <source>
        <dbReference type="ARBA" id="ARBA00009865"/>
    </source>
</evidence>
<dbReference type="Gene3D" id="2.115.10.20">
    <property type="entry name" value="Glycosyl hydrolase domain, family 43"/>
    <property type="match status" value="1"/>
</dbReference>
<keyword evidence="8" id="KW-1185">Reference proteome</keyword>
<dbReference type="InterPro" id="IPR044016">
    <property type="entry name" value="Big_13"/>
</dbReference>
<organism evidence="7 8">
    <name type="scientific">Occultella glacieicola</name>
    <dbReference type="NCBI Taxonomy" id="2518684"/>
    <lineage>
        <taxon>Bacteria</taxon>
        <taxon>Bacillati</taxon>
        <taxon>Actinomycetota</taxon>
        <taxon>Actinomycetes</taxon>
        <taxon>Micrococcales</taxon>
        <taxon>Ruaniaceae</taxon>
        <taxon>Occultella</taxon>
    </lineage>
</organism>
<evidence type="ECO:0000256" key="2">
    <source>
        <dbReference type="ARBA" id="ARBA00022729"/>
    </source>
</evidence>
<feature type="region of interest" description="Disordered" evidence="5">
    <location>
        <begin position="1286"/>
        <end position="1305"/>
    </location>
</feature>
<feature type="domain" description="Bacterial Ig-like" evidence="6">
    <location>
        <begin position="1332"/>
        <end position="1387"/>
    </location>
</feature>
<evidence type="ECO:0000313" key="7">
    <source>
        <dbReference type="EMBL" id="TDE97410.1"/>
    </source>
</evidence>
<dbReference type="Proteomes" id="UP000504882">
    <property type="component" value="Unassembled WGS sequence"/>
</dbReference>
<reference evidence="7 8" key="1">
    <citation type="submission" date="2019-03" db="EMBL/GenBank/DDBJ databases">
        <title>Genomic features of bacteria from cold environments.</title>
        <authorList>
            <person name="Shen L."/>
        </authorList>
    </citation>
    <scope>NUCLEOTIDE SEQUENCE [LARGE SCALE GENOMIC DNA]</scope>
    <source>
        <strain evidence="8">T3246-1</strain>
    </source>
</reference>
<name>A0ABY2E9F8_9MICO</name>
<evidence type="ECO:0000313" key="8">
    <source>
        <dbReference type="Proteomes" id="UP000504882"/>
    </source>
</evidence>
<keyword evidence="4" id="KW-0326">Glycosidase</keyword>
<proteinExistence type="inferred from homology"/>
<dbReference type="Pfam" id="PF04616">
    <property type="entry name" value="Glyco_hydro_43"/>
    <property type="match status" value="1"/>
</dbReference>
<keyword evidence="2" id="KW-0732">Signal</keyword>
<evidence type="ECO:0000256" key="3">
    <source>
        <dbReference type="ARBA" id="ARBA00022801"/>
    </source>
</evidence>
<evidence type="ECO:0000259" key="6">
    <source>
        <dbReference type="Pfam" id="PF19077"/>
    </source>
</evidence>
<dbReference type="Gene3D" id="2.60.40.10">
    <property type="entry name" value="Immunoglobulins"/>
    <property type="match status" value="1"/>
</dbReference>
<protein>
    <recommendedName>
        <fullName evidence="6">Bacterial Ig-like domain-containing protein</fullName>
    </recommendedName>
</protein>
<gene>
    <name evidence="7" type="ORF">EXU48_04230</name>
</gene>
<dbReference type="EMBL" id="SMNA01000002">
    <property type="protein sequence ID" value="TDE97410.1"/>
    <property type="molecule type" value="Genomic_DNA"/>
</dbReference>
<dbReference type="InterPro" id="IPR006710">
    <property type="entry name" value="Glyco_hydro_43"/>
</dbReference>
<keyword evidence="3" id="KW-0378">Hydrolase</keyword>
<dbReference type="InterPro" id="IPR013783">
    <property type="entry name" value="Ig-like_fold"/>
</dbReference>
<accession>A0ABY2E9F8</accession>